<dbReference type="EMBL" id="LVVT01000010">
    <property type="protein sequence ID" value="TQS83462.1"/>
    <property type="molecule type" value="Genomic_DNA"/>
</dbReference>
<dbReference type="GO" id="GO:0033214">
    <property type="term" value="P:siderophore-iron import into cell"/>
    <property type="evidence" value="ECO:0007669"/>
    <property type="project" value="TreeGrafter"/>
</dbReference>
<dbReference type="SUPFAM" id="SSF81345">
    <property type="entry name" value="ABC transporter involved in vitamin B12 uptake, BtuC"/>
    <property type="match status" value="1"/>
</dbReference>
<dbReference type="PANTHER" id="PTHR30472:SF25">
    <property type="entry name" value="ABC TRANSPORTER PERMEASE PROTEIN MJ0876-RELATED"/>
    <property type="match status" value="1"/>
</dbReference>
<evidence type="ECO:0000313" key="10">
    <source>
        <dbReference type="Proteomes" id="UP000752814"/>
    </source>
</evidence>
<dbReference type="InterPro" id="IPR000522">
    <property type="entry name" value="ABC_transptr_permease_BtuC"/>
</dbReference>
<comment type="similarity">
    <text evidence="2">Belongs to the binding-protein-dependent transport system permease family. FecCD subfamily.</text>
</comment>
<feature type="transmembrane region" description="Helical" evidence="8">
    <location>
        <begin position="204"/>
        <end position="224"/>
    </location>
</feature>
<dbReference type="Pfam" id="PF01032">
    <property type="entry name" value="FecCD"/>
    <property type="match status" value="1"/>
</dbReference>
<keyword evidence="7 8" id="KW-0472">Membrane</keyword>
<evidence type="ECO:0000256" key="5">
    <source>
        <dbReference type="ARBA" id="ARBA00022692"/>
    </source>
</evidence>
<dbReference type="InterPro" id="IPR037294">
    <property type="entry name" value="ABC_BtuC-like"/>
</dbReference>
<dbReference type="GO" id="GO:0005886">
    <property type="term" value="C:plasma membrane"/>
    <property type="evidence" value="ECO:0007669"/>
    <property type="project" value="UniProtKB-SubCell"/>
</dbReference>
<protein>
    <submittedName>
        <fullName evidence="9">Iron ABC transporter</fullName>
    </submittedName>
</protein>
<evidence type="ECO:0000256" key="3">
    <source>
        <dbReference type="ARBA" id="ARBA00022448"/>
    </source>
</evidence>
<keyword evidence="5 8" id="KW-0812">Transmembrane</keyword>
<feature type="transmembrane region" description="Helical" evidence="8">
    <location>
        <begin position="250"/>
        <end position="277"/>
    </location>
</feature>
<feature type="transmembrane region" description="Helical" evidence="8">
    <location>
        <begin position="73"/>
        <end position="94"/>
    </location>
</feature>
<feature type="transmembrane region" description="Helical" evidence="8">
    <location>
        <begin position="322"/>
        <end position="339"/>
    </location>
</feature>
<evidence type="ECO:0000256" key="8">
    <source>
        <dbReference type="SAM" id="Phobius"/>
    </source>
</evidence>
<dbReference type="Proteomes" id="UP000752814">
    <property type="component" value="Unassembled WGS sequence"/>
</dbReference>
<feature type="transmembrane region" description="Helical" evidence="8">
    <location>
        <begin position="17"/>
        <end position="40"/>
    </location>
</feature>
<sequence length="347" mass="36935">MSELDIAEIQKTNKKRWLVYIAVLAILLFFSSVVALRAGYANLSLTDVIKILFLGDGNDTERWIVIDYRLPRIVLAAIVGAALALAGAAMQGIFRNSMASPSVLGISNGAAFGASLSMVFGISIISGQFSTSAMAFIFAFISLLLVYSISRTRNGYVPVETLLLAGIAVGALFSALISAMQYFAGDQLSGIVFWLMGSLNTPSWSKVSIAFLPILIGSVLILGLSRELNAMTVGEEQASNLGINVNRSRLLLLLAASLITAMAVSMTGTIGFVGLIVPHIMRMFVGPDHRILLPASILGGAIFLILADTVARIIISPAEMPVGIITSAIGAPFFIYLLISRKKSMGW</sequence>
<dbReference type="CDD" id="cd06550">
    <property type="entry name" value="TM_ABC_iron-siderophores_like"/>
    <property type="match status" value="1"/>
</dbReference>
<dbReference type="Gene3D" id="1.10.3470.10">
    <property type="entry name" value="ABC transporter involved in vitamin B12 uptake, BtuC"/>
    <property type="match status" value="1"/>
</dbReference>
<dbReference type="FunFam" id="1.10.3470.10:FF:000001">
    <property type="entry name" value="Vitamin B12 ABC transporter permease BtuC"/>
    <property type="match status" value="1"/>
</dbReference>
<feature type="transmembrane region" description="Helical" evidence="8">
    <location>
        <begin position="131"/>
        <end position="150"/>
    </location>
</feature>
<dbReference type="PANTHER" id="PTHR30472">
    <property type="entry name" value="FERRIC ENTEROBACTIN TRANSPORT SYSTEM PERMEASE PROTEIN"/>
    <property type="match status" value="1"/>
</dbReference>
<organism evidence="9 10">
    <name type="scientific">Candidatus Methanomassiliicoccus intestinalis</name>
    <dbReference type="NCBI Taxonomy" id="1406512"/>
    <lineage>
        <taxon>Archaea</taxon>
        <taxon>Methanobacteriati</taxon>
        <taxon>Thermoplasmatota</taxon>
        <taxon>Thermoplasmata</taxon>
        <taxon>Methanomassiliicoccales</taxon>
        <taxon>Methanomassiliicoccaceae</taxon>
        <taxon>Methanomassiliicoccus</taxon>
    </lineage>
</organism>
<proteinExistence type="inferred from homology"/>
<keyword evidence="3" id="KW-0813">Transport</keyword>
<evidence type="ECO:0000256" key="6">
    <source>
        <dbReference type="ARBA" id="ARBA00022989"/>
    </source>
</evidence>
<evidence type="ECO:0000256" key="1">
    <source>
        <dbReference type="ARBA" id="ARBA00004651"/>
    </source>
</evidence>
<dbReference type="AlphaFoldDB" id="A0A8J8PG49"/>
<feature type="transmembrane region" description="Helical" evidence="8">
    <location>
        <begin position="297"/>
        <end position="315"/>
    </location>
</feature>
<name>A0A8J8PG49_9ARCH</name>
<evidence type="ECO:0000313" key="9">
    <source>
        <dbReference type="EMBL" id="TQS83462.1"/>
    </source>
</evidence>
<evidence type="ECO:0000256" key="2">
    <source>
        <dbReference type="ARBA" id="ARBA00007935"/>
    </source>
</evidence>
<comment type="subcellular location">
    <subcellularLocation>
        <location evidence="1">Cell membrane</location>
        <topology evidence="1">Multi-pass membrane protein</topology>
    </subcellularLocation>
</comment>
<accession>A0A8J8PG49</accession>
<evidence type="ECO:0000256" key="4">
    <source>
        <dbReference type="ARBA" id="ARBA00022475"/>
    </source>
</evidence>
<keyword evidence="4" id="KW-1003">Cell membrane</keyword>
<gene>
    <name evidence="9" type="ORF">A3207_07655</name>
</gene>
<feature type="transmembrane region" description="Helical" evidence="8">
    <location>
        <begin position="106"/>
        <end position="125"/>
    </location>
</feature>
<comment type="caution">
    <text evidence="9">The sequence shown here is derived from an EMBL/GenBank/DDBJ whole genome shotgun (WGS) entry which is preliminary data.</text>
</comment>
<evidence type="ECO:0000256" key="7">
    <source>
        <dbReference type="ARBA" id="ARBA00023136"/>
    </source>
</evidence>
<feature type="transmembrane region" description="Helical" evidence="8">
    <location>
        <begin position="162"/>
        <end position="184"/>
    </location>
</feature>
<dbReference type="GO" id="GO:0022857">
    <property type="term" value="F:transmembrane transporter activity"/>
    <property type="evidence" value="ECO:0007669"/>
    <property type="project" value="InterPro"/>
</dbReference>
<keyword evidence="6 8" id="KW-1133">Transmembrane helix</keyword>
<reference evidence="9" key="1">
    <citation type="submission" date="2016-03" db="EMBL/GenBank/DDBJ databases">
        <authorList>
            <person name="Borrel G."/>
            <person name="Mccann A."/>
            <person name="O'Toole P.W."/>
        </authorList>
    </citation>
    <scope>NUCLEOTIDE SEQUENCE</scope>
    <source>
        <strain evidence="9">183</strain>
    </source>
</reference>
<dbReference type="RefSeq" id="WP_400256725.1">
    <property type="nucleotide sequence ID" value="NZ_CAYAYE010000039.1"/>
</dbReference>